<dbReference type="Proteomes" id="UP000029917">
    <property type="component" value="Unassembled WGS sequence"/>
</dbReference>
<dbReference type="EC" id="2.1.1.152" evidence="6"/>
<comment type="catalytic activity">
    <reaction evidence="6">
        <text>precorrin-5 + S-adenosyl-L-methionine + H2O = precorrin-6A + acetate + S-adenosyl-L-homocysteine + 2 H(+)</text>
        <dbReference type="Rhea" id="RHEA:18261"/>
        <dbReference type="ChEBI" id="CHEBI:15377"/>
        <dbReference type="ChEBI" id="CHEBI:15378"/>
        <dbReference type="ChEBI" id="CHEBI:30089"/>
        <dbReference type="ChEBI" id="CHEBI:57856"/>
        <dbReference type="ChEBI" id="CHEBI:59789"/>
        <dbReference type="ChEBI" id="CHEBI:77871"/>
        <dbReference type="ChEBI" id="CHEBI:77872"/>
        <dbReference type="EC" id="2.1.1.152"/>
    </reaction>
</comment>
<dbReference type="InterPro" id="IPR012797">
    <property type="entry name" value="CobF"/>
</dbReference>
<dbReference type="PIRSF" id="PIRSF036525">
    <property type="entry name" value="CobF"/>
    <property type="match status" value="1"/>
</dbReference>
<accession>A0A099EVQ2</accession>
<dbReference type="GO" id="GO:0032259">
    <property type="term" value="P:methylation"/>
    <property type="evidence" value="ECO:0007669"/>
    <property type="project" value="UniProtKB-KW"/>
</dbReference>
<dbReference type="Gene3D" id="3.30.950.10">
    <property type="entry name" value="Methyltransferase, Cobalt-precorrin-4 Transmethylase, Domain 2"/>
    <property type="match status" value="1"/>
</dbReference>
<reference evidence="8 9" key="1">
    <citation type="submission" date="2014-09" db="EMBL/GenBank/DDBJ databases">
        <authorList>
            <person name="McGinnis J.M."/>
            <person name="Wolfgang W.J."/>
        </authorList>
    </citation>
    <scope>NUCLEOTIDE SEQUENCE [LARGE SCALE GENOMIC DNA]</scope>
    <source>
        <strain evidence="8 9">HAMBI 3106</strain>
    </source>
</reference>
<dbReference type="InterPro" id="IPR014777">
    <property type="entry name" value="4pyrrole_Mease_sub1"/>
</dbReference>
<comment type="caution">
    <text evidence="8">The sequence shown here is derived from an EMBL/GenBank/DDBJ whole genome shotgun (WGS) entry which is preliminary data.</text>
</comment>
<gene>
    <name evidence="8" type="ORF">IC63_15520</name>
</gene>
<proteinExistence type="predicted"/>
<evidence type="ECO:0000256" key="6">
    <source>
        <dbReference type="PIRNR" id="PIRNR036525"/>
    </source>
</evidence>
<dbReference type="InterPro" id="IPR035996">
    <property type="entry name" value="4pyrrol_Methylase_sf"/>
</dbReference>
<evidence type="ECO:0000256" key="2">
    <source>
        <dbReference type="ARBA" id="ARBA00022573"/>
    </source>
</evidence>
<dbReference type="SUPFAM" id="SSF53790">
    <property type="entry name" value="Tetrapyrrole methylase"/>
    <property type="match status" value="1"/>
</dbReference>
<dbReference type="CDD" id="cd11643">
    <property type="entry name" value="Precorrin-6A-synthase"/>
    <property type="match status" value="1"/>
</dbReference>
<evidence type="ECO:0000256" key="5">
    <source>
        <dbReference type="ARBA" id="ARBA00022691"/>
    </source>
</evidence>
<dbReference type="RefSeq" id="WP_036721879.1">
    <property type="nucleotide sequence ID" value="NZ_JRKS01000079.1"/>
</dbReference>
<keyword evidence="5 6" id="KW-0949">S-adenosyl-L-methionine</keyword>
<evidence type="ECO:0000259" key="7">
    <source>
        <dbReference type="Pfam" id="PF00590"/>
    </source>
</evidence>
<evidence type="ECO:0000256" key="4">
    <source>
        <dbReference type="ARBA" id="ARBA00022679"/>
    </source>
</evidence>
<dbReference type="OrthoDB" id="9787471at2"/>
<dbReference type="EMBL" id="JRKS01000079">
    <property type="protein sequence ID" value="KGJ02027.1"/>
    <property type="molecule type" value="Genomic_DNA"/>
</dbReference>
<dbReference type="GO" id="GO:0009236">
    <property type="term" value="P:cobalamin biosynthetic process"/>
    <property type="evidence" value="ECO:0007669"/>
    <property type="project" value="UniProtKB-KW"/>
</dbReference>
<organism evidence="8 9">
    <name type="scientific">Paracoccus sphaerophysae</name>
    <dbReference type="NCBI Taxonomy" id="690417"/>
    <lineage>
        <taxon>Bacteria</taxon>
        <taxon>Pseudomonadati</taxon>
        <taxon>Pseudomonadota</taxon>
        <taxon>Alphaproteobacteria</taxon>
        <taxon>Rhodobacterales</taxon>
        <taxon>Paracoccaceae</taxon>
        <taxon>Paracoccus</taxon>
    </lineage>
</organism>
<sequence>MTRQPELWLIGIGTGNPDHVTLEAQLAIRDAALVMVPRKGADKADLADLRHAILAASGSSAAVVEFDMPTRDETLPYAERVSRWHDRIAAIWAGTIAAARPQGPVALLVWGDPGLYDSTLRIAARLDPAPRLRVVPGITALQALTAAHAIPLNRVNGAVTVTTGRRLRDHGWPEGAETVAVMLDGECSFRQLPGDGLTIWWGAYLGMPQQVLASGPLAGTGARIVALRTEARARHGWIMDCYLLRSEPGRIAAGNATPA</sequence>
<dbReference type="PANTHER" id="PTHR43467">
    <property type="entry name" value="COBALT-PRECORRIN-2 C(20)-METHYLTRANSFERASE"/>
    <property type="match status" value="1"/>
</dbReference>
<dbReference type="InterPro" id="IPR014776">
    <property type="entry name" value="4pyrrole_Mease_sub2"/>
</dbReference>
<dbReference type="GO" id="GO:0043819">
    <property type="term" value="F:precorrin-6A synthase (deacetylating) activity"/>
    <property type="evidence" value="ECO:0007669"/>
    <property type="project" value="UniProtKB-EC"/>
</dbReference>
<evidence type="ECO:0000256" key="3">
    <source>
        <dbReference type="ARBA" id="ARBA00022603"/>
    </source>
</evidence>
<dbReference type="Gene3D" id="3.40.1010.10">
    <property type="entry name" value="Cobalt-precorrin-4 Transmethylase, Domain 1"/>
    <property type="match status" value="1"/>
</dbReference>
<comment type="function">
    <text evidence="6">Catalyzes the methylation of C-1 in precorrin-5 and the subsequent extrusion of acetic acid from the resulting intermediate to form cobalt-precorrin-6A.</text>
</comment>
<keyword evidence="2" id="KW-0169">Cobalamin biosynthesis</keyword>
<protein>
    <recommendedName>
        <fullName evidence="6">Precorrin-6A synthase [deacetylating]</fullName>
        <ecNumber evidence="6">2.1.1.152</ecNumber>
    </recommendedName>
</protein>
<feature type="domain" description="Tetrapyrrole methylase" evidence="7">
    <location>
        <begin position="7"/>
        <end position="218"/>
    </location>
</feature>
<evidence type="ECO:0000313" key="8">
    <source>
        <dbReference type="EMBL" id="KGJ02027.1"/>
    </source>
</evidence>
<comment type="pathway">
    <text evidence="1">Cofactor biosynthesis; adenosylcobalamin biosynthesis.</text>
</comment>
<dbReference type="PANTHER" id="PTHR43467:SF1">
    <property type="entry name" value="PRECORRIN-6A SYNTHASE [DEACETYLATING]"/>
    <property type="match status" value="1"/>
</dbReference>
<dbReference type="InterPro" id="IPR000878">
    <property type="entry name" value="4pyrrol_Mease"/>
</dbReference>
<dbReference type="Pfam" id="PF00590">
    <property type="entry name" value="TP_methylase"/>
    <property type="match status" value="1"/>
</dbReference>
<keyword evidence="9" id="KW-1185">Reference proteome</keyword>
<keyword evidence="4 6" id="KW-0808">Transferase</keyword>
<evidence type="ECO:0000256" key="1">
    <source>
        <dbReference type="ARBA" id="ARBA00004953"/>
    </source>
</evidence>
<keyword evidence="3 6" id="KW-0489">Methyltransferase</keyword>
<evidence type="ECO:0000313" key="9">
    <source>
        <dbReference type="Proteomes" id="UP000029917"/>
    </source>
</evidence>
<reference evidence="8 9" key="2">
    <citation type="submission" date="2014-10" db="EMBL/GenBank/DDBJ databases">
        <title>Paracoccus sanguinis sp. nov., isolated from clinical specimens of New York State patients.</title>
        <authorList>
            <person name="Mingle L.A."/>
            <person name="Cole J.A."/>
            <person name="Lapierre P."/>
            <person name="Musser K.A."/>
        </authorList>
    </citation>
    <scope>NUCLEOTIDE SEQUENCE [LARGE SCALE GENOMIC DNA]</scope>
    <source>
        <strain evidence="8 9">HAMBI 3106</strain>
    </source>
</reference>
<dbReference type="STRING" id="690417.IC63_15520"/>
<dbReference type="NCBIfam" id="TIGR02434">
    <property type="entry name" value="CobF"/>
    <property type="match status" value="1"/>
</dbReference>
<name>A0A099EVQ2_9RHOB</name>
<dbReference type="AlphaFoldDB" id="A0A099EVQ2"/>